<evidence type="ECO:0000313" key="1">
    <source>
        <dbReference type="EMBL" id="KAG8565624.1"/>
    </source>
</evidence>
<accession>A0AAV7AVL6</accession>
<gene>
    <name evidence="1" type="ORF">GDO81_012926</name>
</gene>
<dbReference type="AlphaFoldDB" id="A0AAV7AVL6"/>
<evidence type="ECO:0000313" key="2">
    <source>
        <dbReference type="Proteomes" id="UP000824782"/>
    </source>
</evidence>
<sequence length="70" mass="7801">MFSTMSCEITWTVTFTTSQGPSSLTALDLLQPHNRRRNAALLVLKGSVVRALPRPALPSWLADTWETTRT</sequence>
<organism evidence="1 2">
    <name type="scientific">Engystomops pustulosus</name>
    <name type="common">Tungara frog</name>
    <name type="synonym">Physalaemus pustulosus</name>
    <dbReference type="NCBI Taxonomy" id="76066"/>
    <lineage>
        <taxon>Eukaryota</taxon>
        <taxon>Metazoa</taxon>
        <taxon>Chordata</taxon>
        <taxon>Craniata</taxon>
        <taxon>Vertebrata</taxon>
        <taxon>Euteleostomi</taxon>
        <taxon>Amphibia</taxon>
        <taxon>Batrachia</taxon>
        <taxon>Anura</taxon>
        <taxon>Neobatrachia</taxon>
        <taxon>Hyloidea</taxon>
        <taxon>Leptodactylidae</taxon>
        <taxon>Leiuperinae</taxon>
        <taxon>Engystomops</taxon>
    </lineage>
</organism>
<dbReference type="Proteomes" id="UP000824782">
    <property type="component" value="Unassembled WGS sequence"/>
</dbReference>
<name>A0AAV7AVL6_ENGPU</name>
<protein>
    <submittedName>
        <fullName evidence="1">Uncharacterized protein</fullName>
    </submittedName>
</protein>
<keyword evidence="2" id="KW-1185">Reference proteome</keyword>
<comment type="caution">
    <text evidence="1">The sequence shown here is derived from an EMBL/GenBank/DDBJ whole genome shotgun (WGS) entry which is preliminary data.</text>
</comment>
<reference evidence="1" key="1">
    <citation type="thesis" date="2020" institute="ProQuest LLC" country="789 East Eisenhower Parkway, Ann Arbor, MI, USA">
        <title>Comparative Genomics and Chromosome Evolution.</title>
        <authorList>
            <person name="Mudd A.B."/>
        </authorList>
    </citation>
    <scope>NUCLEOTIDE SEQUENCE</scope>
    <source>
        <strain evidence="1">237g6f4</strain>
        <tissue evidence="1">Blood</tissue>
    </source>
</reference>
<dbReference type="EMBL" id="WNYA01000006">
    <property type="protein sequence ID" value="KAG8565624.1"/>
    <property type="molecule type" value="Genomic_DNA"/>
</dbReference>
<proteinExistence type="predicted"/>